<dbReference type="NCBIfam" id="TIGR01297">
    <property type="entry name" value="CDF"/>
    <property type="match status" value="1"/>
</dbReference>
<evidence type="ECO:0000256" key="2">
    <source>
        <dbReference type="ARBA" id="ARBA00022448"/>
    </source>
</evidence>
<feature type="compositionally biased region" description="Basic and acidic residues" evidence="6">
    <location>
        <begin position="31"/>
        <end position="41"/>
    </location>
</feature>
<evidence type="ECO:0000256" key="4">
    <source>
        <dbReference type="ARBA" id="ARBA00022989"/>
    </source>
</evidence>
<keyword evidence="4 7" id="KW-1133">Transmembrane helix</keyword>
<dbReference type="SUPFAM" id="SSF161111">
    <property type="entry name" value="Cation efflux protein transmembrane domain-like"/>
    <property type="match status" value="1"/>
</dbReference>
<dbReference type="GO" id="GO:0016020">
    <property type="term" value="C:membrane"/>
    <property type="evidence" value="ECO:0007669"/>
    <property type="project" value="UniProtKB-SubCell"/>
</dbReference>
<reference evidence="9" key="1">
    <citation type="submission" date="2023-10" db="EMBL/GenBank/DDBJ databases">
        <authorList>
            <person name="Hackl T."/>
        </authorList>
    </citation>
    <scope>NUCLEOTIDE SEQUENCE</scope>
</reference>
<feature type="transmembrane region" description="Helical" evidence="7">
    <location>
        <begin position="218"/>
        <end position="242"/>
    </location>
</feature>
<dbReference type="Proteomes" id="UP001295740">
    <property type="component" value="Unassembled WGS sequence"/>
</dbReference>
<dbReference type="GO" id="GO:0030003">
    <property type="term" value="P:intracellular monoatomic cation homeostasis"/>
    <property type="evidence" value="ECO:0007669"/>
    <property type="project" value="UniProtKB-ARBA"/>
</dbReference>
<comment type="caution">
    <text evidence="9">The sequence shown here is derived from an EMBL/GenBank/DDBJ whole genome shotgun (WGS) entry which is preliminary data.</text>
</comment>
<dbReference type="FunFam" id="1.20.1510.10:FF:000005">
    <property type="entry name" value="Putative Cation diffusion facilitator 1"/>
    <property type="match status" value="1"/>
</dbReference>
<keyword evidence="5 7" id="KW-0472">Membrane</keyword>
<evidence type="ECO:0000256" key="3">
    <source>
        <dbReference type="ARBA" id="ARBA00022692"/>
    </source>
</evidence>
<feature type="transmembrane region" description="Helical" evidence="7">
    <location>
        <begin position="301"/>
        <end position="322"/>
    </location>
</feature>
<dbReference type="Gene3D" id="1.20.1510.10">
    <property type="entry name" value="Cation efflux protein transmembrane domain"/>
    <property type="match status" value="1"/>
</dbReference>
<gene>
    <name evidence="9" type="ORF">KHLLAP_LOCUS9525</name>
</gene>
<feature type="domain" description="Cation efflux protein transmembrane" evidence="8">
    <location>
        <begin position="194"/>
        <end position="386"/>
    </location>
</feature>
<evidence type="ECO:0000256" key="6">
    <source>
        <dbReference type="SAM" id="MobiDB-lite"/>
    </source>
</evidence>
<evidence type="ECO:0000256" key="5">
    <source>
        <dbReference type="ARBA" id="ARBA00023136"/>
    </source>
</evidence>
<evidence type="ECO:0000313" key="9">
    <source>
        <dbReference type="EMBL" id="CAJ2509057.1"/>
    </source>
</evidence>
<protein>
    <submittedName>
        <fullName evidence="9">Uu.00g140830.m01.CDS01</fullName>
    </submittedName>
</protein>
<dbReference type="InterPro" id="IPR058533">
    <property type="entry name" value="Cation_efflux_TM"/>
</dbReference>
<keyword evidence="2" id="KW-0813">Transport</keyword>
<comment type="subcellular location">
    <subcellularLocation>
        <location evidence="1">Membrane</location>
        <topology evidence="1">Multi-pass membrane protein</topology>
    </subcellularLocation>
</comment>
<evidence type="ECO:0000313" key="10">
    <source>
        <dbReference type="Proteomes" id="UP001295740"/>
    </source>
</evidence>
<accession>A0AAI8VRC3</accession>
<name>A0AAI8VRC3_9PEZI</name>
<dbReference type="InterPro" id="IPR027469">
    <property type="entry name" value="Cation_efflux_TMD_sf"/>
</dbReference>
<evidence type="ECO:0000259" key="8">
    <source>
        <dbReference type="Pfam" id="PF01545"/>
    </source>
</evidence>
<organism evidence="9 10">
    <name type="scientific">Anthostomella pinea</name>
    <dbReference type="NCBI Taxonomy" id="933095"/>
    <lineage>
        <taxon>Eukaryota</taxon>
        <taxon>Fungi</taxon>
        <taxon>Dikarya</taxon>
        <taxon>Ascomycota</taxon>
        <taxon>Pezizomycotina</taxon>
        <taxon>Sordariomycetes</taxon>
        <taxon>Xylariomycetidae</taxon>
        <taxon>Xylariales</taxon>
        <taxon>Xylariaceae</taxon>
        <taxon>Anthostomella</taxon>
    </lineage>
</organism>
<dbReference type="InterPro" id="IPR036837">
    <property type="entry name" value="Cation_efflux_CTD_sf"/>
</dbReference>
<dbReference type="InterPro" id="IPR050291">
    <property type="entry name" value="CDF_Transporter"/>
</dbReference>
<feature type="transmembrane region" description="Helical" evidence="7">
    <location>
        <begin position="263"/>
        <end position="281"/>
    </location>
</feature>
<dbReference type="SUPFAM" id="SSF160240">
    <property type="entry name" value="Cation efflux protein cytoplasmic domain-like"/>
    <property type="match status" value="1"/>
</dbReference>
<keyword evidence="10" id="KW-1185">Reference proteome</keyword>
<feature type="region of interest" description="Disordered" evidence="6">
    <location>
        <begin position="1"/>
        <end position="63"/>
    </location>
</feature>
<sequence>MVGKRTATFNSAREVVDDQFNNGSTKKRRPGRNDDDLERGRPLSAHSNGDAKKNGASGRPRPRIWRFQDVARTALEDKRRDDLKNALLTGIDRNGLEKYRKSDADLKATKQKKIRRFYEGQNERLNDWLEVDAIVMAIADDVLESMNPDPDHDGDMERHGGLQDVQGNVGELLPEDEKTKRAKANRRAKWAININVIANVFLLAGKIVAALSTGSLSLIASLVDSALDLLCTLIIWSTNRLVGWRLDALQKRFPVGRRRLEPLGILVFSIIMVISFIQILQESVQKIMPLKGEPEVLSATAIGALVATIVVKGIIGLGCLPLKTTQVQALVQDCKTDVFFNSLSLLFPFIGYQANIWWLDPVGAGLLSLFIIYDWGQTCFENVVRLCGEAASPKTQQKVMYLAYRFSPVVQGFKSVTAYHCGDGVWVEFDVLLDEKTSLHESHDIAETLQYCAEGLLEVDRAFVTTDYSSSGPKGHAEDAERNH</sequence>
<dbReference type="PANTHER" id="PTHR43840:SF11">
    <property type="entry name" value="CATION DIFFUSION FACILITATOR 10"/>
    <property type="match status" value="1"/>
</dbReference>
<dbReference type="Pfam" id="PF01545">
    <property type="entry name" value="Cation_efflux"/>
    <property type="match status" value="1"/>
</dbReference>
<dbReference type="GO" id="GO:0098771">
    <property type="term" value="P:inorganic ion homeostasis"/>
    <property type="evidence" value="ECO:0007669"/>
    <property type="project" value="UniProtKB-ARBA"/>
</dbReference>
<dbReference type="PANTHER" id="PTHR43840">
    <property type="entry name" value="MITOCHONDRIAL METAL TRANSPORTER 1-RELATED"/>
    <property type="match status" value="1"/>
</dbReference>
<dbReference type="Gene3D" id="3.30.70.1350">
    <property type="entry name" value="Cation efflux protein, cytoplasmic domain"/>
    <property type="match status" value="1"/>
</dbReference>
<proteinExistence type="predicted"/>
<keyword evidence="3 7" id="KW-0812">Transmembrane</keyword>
<feature type="transmembrane region" description="Helical" evidence="7">
    <location>
        <begin position="190"/>
        <end position="212"/>
    </location>
</feature>
<dbReference type="AlphaFoldDB" id="A0AAI8VRC3"/>
<evidence type="ECO:0000256" key="7">
    <source>
        <dbReference type="SAM" id="Phobius"/>
    </source>
</evidence>
<dbReference type="EMBL" id="CAUWAG010000012">
    <property type="protein sequence ID" value="CAJ2509057.1"/>
    <property type="molecule type" value="Genomic_DNA"/>
</dbReference>
<dbReference type="GO" id="GO:0008324">
    <property type="term" value="F:monoatomic cation transmembrane transporter activity"/>
    <property type="evidence" value="ECO:0007669"/>
    <property type="project" value="InterPro"/>
</dbReference>
<dbReference type="InterPro" id="IPR002524">
    <property type="entry name" value="Cation_efflux"/>
</dbReference>
<dbReference type="FunFam" id="3.30.70.1350:FF:000012">
    <property type="entry name" value="Cation diffusion facilitator 10"/>
    <property type="match status" value="1"/>
</dbReference>
<evidence type="ECO:0000256" key="1">
    <source>
        <dbReference type="ARBA" id="ARBA00004141"/>
    </source>
</evidence>